<evidence type="ECO:0000256" key="4">
    <source>
        <dbReference type="ARBA" id="ARBA00022695"/>
    </source>
</evidence>
<dbReference type="InterPro" id="IPR012337">
    <property type="entry name" value="RNaseH-like_sf"/>
</dbReference>
<keyword evidence="21" id="KW-1185">Reference proteome</keyword>
<evidence type="ECO:0000256" key="11">
    <source>
        <dbReference type="ARBA" id="ARBA00022908"/>
    </source>
</evidence>
<dbReference type="Pfam" id="PF24626">
    <property type="entry name" value="SH3_Tf2-1"/>
    <property type="match status" value="1"/>
</dbReference>
<keyword evidence="7" id="KW-0064">Aspartyl protease</keyword>
<dbReference type="PROSITE" id="PS50878">
    <property type="entry name" value="RT_POL"/>
    <property type="match status" value="1"/>
</dbReference>
<dbReference type="PROSITE" id="PS50013">
    <property type="entry name" value="CHROMO_2"/>
    <property type="match status" value="1"/>
</dbReference>
<keyword evidence="5" id="KW-0540">Nuclease</keyword>
<name>A0AAP0DIT2_9ASTR</name>
<dbReference type="GO" id="GO:0015074">
    <property type="term" value="P:DNA integration"/>
    <property type="evidence" value="ECO:0007669"/>
    <property type="project" value="UniProtKB-KW"/>
</dbReference>
<accession>A0AAP0DIT2</accession>
<evidence type="ECO:0000256" key="10">
    <source>
        <dbReference type="ARBA" id="ARBA00022842"/>
    </source>
</evidence>
<keyword evidence="6" id="KW-0479">Metal-binding</keyword>
<dbReference type="Gene3D" id="3.30.420.10">
    <property type="entry name" value="Ribonuclease H-like superfamily/Ribonuclease H"/>
    <property type="match status" value="1"/>
</dbReference>
<comment type="caution">
    <text evidence="20">The sequence shown here is derived from an EMBL/GenBank/DDBJ whole genome shotgun (WGS) entry which is preliminary data.</text>
</comment>
<dbReference type="InterPro" id="IPR001584">
    <property type="entry name" value="Integrase_cat-core"/>
</dbReference>
<gene>
    <name evidence="20" type="ORF">SSX86_007781</name>
</gene>
<dbReference type="EMBL" id="JBCNJP010000009">
    <property type="protein sequence ID" value="KAK9073457.1"/>
    <property type="molecule type" value="Genomic_DNA"/>
</dbReference>
<reference evidence="20 21" key="1">
    <citation type="submission" date="2024-04" db="EMBL/GenBank/DDBJ databases">
        <title>The reference genome of an endangered Asteraceae, Deinandra increscens subsp. villosa, native to the Central Coast of California.</title>
        <authorList>
            <person name="Guilliams M."/>
            <person name="Hasenstab-Lehman K."/>
            <person name="Meyer R."/>
            <person name="Mcevoy S."/>
        </authorList>
    </citation>
    <scope>NUCLEOTIDE SEQUENCE [LARGE SCALE GENOMIC DNA]</scope>
    <source>
        <tissue evidence="20">Leaf</tissue>
    </source>
</reference>
<dbReference type="PANTHER" id="PTHR37984:SF5">
    <property type="entry name" value="PROTEIN NYNRIN-LIKE"/>
    <property type="match status" value="1"/>
</dbReference>
<feature type="region of interest" description="Disordered" evidence="16">
    <location>
        <begin position="393"/>
        <end position="412"/>
    </location>
</feature>
<keyword evidence="8" id="KW-0255">Endonuclease</keyword>
<dbReference type="SUPFAM" id="SSF50630">
    <property type="entry name" value="Acid proteases"/>
    <property type="match status" value="1"/>
</dbReference>
<dbReference type="Pfam" id="PF17921">
    <property type="entry name" value="Integrase_H2C2"/>
    <property type="match status" value="1"/>
</dbReference>
<dbReference type="InterPro" id="IPR021109">
    <property type="entry name" value="Peptidase_aspartic_dom_sf"/>
</dbReference>
<evidence type="ECO:0000256" key="9">
    <source>
        <dbReference type="ARBA" id="ARBA00022801"/>
    </source>
</evidence>
<dbReference type="InterPro" id="IPR000477">
    <property type="entry name" value="RT_dom"/>
</dbReference>
<dbReference type="PROSITE" id="PS50994">
    <property type="entry name" value="INTEGRASE"/>
    <property type="match status" value="1"/>
</dbReference>
<keyword evidence="4" id="KW-0548">Nucleotidyltransferase</keyword>
<evidence type="ECO:0000256" key="3">
    <source>
        <dbReference type="ARBA" id="ARBA00022679"/>
    </source>
</evidence>
<dbReference type="GO" id="GO:0003964">
    <property type="term" value="F:RNA-directed DNA polymerase activity"/>
    <property type="evidence" value="ECO:0007669"/>
    <property type="project" value="UniProtKB-KW"/>
</dbReference>
<dbReference type="Gene3D" id="2.40.50.40">
    <property type="match status" value="1"/>
</dbReference>
<dbReference type="Pfam" id="PF00665">
    <property type="entry name" value="rve"/>
    <property type="match status" value="1"/>
</dbReference>
<feature type="domain" description="Chromo" evidence="17">
    <location>
        <begin position="1449"/>
        <end position="1487"/>
    </location>
</feature>
<dbReference type="SUPFAM" id="SSF56672">
    <property type="entry name" value="DNA/RNA polymerases"/>
    <property type="match status" value="1"/>
</dbReference>
<evidence type="ECO:0000259" key="19">
    <source>
        <dbReference type="PROSITE" id="PS50994"/>
    </source>
</evidence>
<keyword evidence="11" id="KW-0229">DNA integration</keyword>
<dbReference type="Proteomes" id="UP001408789">
    <property type="component" value="Unassembled WGS sequence"/>
</dbReference>
<dbReference type="PANTHER" id="PTHR37984">
    <property type="entry name" value="PROTEIN CBG26694"/>
    <property type="match status" value="1"/>
</dbReference>
<evidence type="ECO:0000313" key="21">
    <source>
        <dbReference type="Proteomes" id="UP001408789"/>
    </source>
</evidence>
<dbReference type="GO" id="GO:0003887">
    <property type="term" value="F:DNA-directed DNA polymerase activity"/>
    <property type="evidence" value="ECO:0007669"/>
    <property type="project" value="UniProtKB-KW"/>
</dbReference>
<evidence type="ECO:0000256" key="8">
    <source>
        <dbReference type="ARBA" id="ARBA00022759"/>
    </source>
</evidence>
<keyword evidence="12" id="KW-0695">RNA-directed DNA polymerase</keyword>
<dbReference type="GO" id="GO:0006508">
    <property type="term" value="P:proteolysis"/>
    <property type="evidence" value="ECO:0007669"/>
    <property type="project" value="UniProtKB-KW"/>
</dbReference>
<feature type="compositionally biased region" description="Low complexity" evidence="16">
    <location>
        <begin position="331"/>
        <end position="351"/>
    </location>
</feature>
<evidence type="ECO:0000256" key="7">
    <source>
        <dbReference type="ARBA" id="ARBA00022750"/>
    </source>
</evidence>
<dbReference type="InterPro" id="IPR041588">
    <property type="entry name" value="Integrase_H2C2"/>
</dbReference>
<evidence type="ECO:0000256" key="16">
    <source>
        <dbReference type="SAM" id="MobiDB-lite"/>
    </source>
</evidence>
<keyword evidence="10" id="KW-0460">Magnesium</keyword>
<dbReference type="SUPFAM" id="SSF54160">
    <property type="entry name" value="Chromo domain-like"/>
    <property type="match status" value="1"/>
</dbReference>
<dbReference type="Pfam" id="PF17917">
    <property type="entry name" value="RT_RNaseH"/>
    <property type="match status" value="1"/>
</dbReference>
<evidence type="ECO:0000259" key="17">
    <source>
        <dbReference type="PROSITE" id="PS50013"/>
    </source>
</evidence>
<feature type="domain" description="Integrase catalytic" evidence="19">
    <location>
        <begin position="1177"/>
        <end position="1289"/>
    </location>
</feature>
<dbReference type="InterPro" id="IPR005162">
    <property type="entry name" value="Retrotrans_gag_dom"/>
</dbReference>
<evidence type="ECO:0000256" key="1">
    <source>
        <dbReference type="ARBA" id="ARBA00012493"/>
    </source>
</evidence>
<dbReference type="Gene3D" id="2.40.70.10">
    <property type="entry name" value="Acid Proteases"/>
    <property type="match status" value="1"/>
</dbReference>
<dbReference type="InterPro" id="IPR041373">
    <property type="entry name" value="RT_RNaseH"/>
</dbReference>
<dbReference type="SUPFAM" id="SSF53098">
    <property type="entry name" value="Ribonuclease H-like"/>
    <property type="match status" value="1"/>
</dbReference>
<keyword evidence="3" id="KW-0808">Transferase</keyword>
<protein>
    <recommendedName>
        <fullName evidence="1">RNA-directed DNA polymerase</fullName>
        <ecNumber evidence="1">2.7.7.49</ecNumber>
    </recommendedName>
</protein>
<evidence type="ECO:0000256" key="13">
    <source>
        <dbReference type="ARBA" id="ARBA00022932"/>
    </source>
</evidence>
<dbReference type="Pfam" id="PF03732">
    <property type="entry name" value="Retrotrans_gag"/>
    <property type="match status" value="1"/>
</dbReference>
<evidence type="ECO:0000313" key="20">
    <source>
        <dbReference type="EMBL" id="KAK9073457.1"/>
    </source>
</evidence>
<organism evidence="20 21">
    <name type="scientific">Deinandra increscens subsp. villosa</name>
    <dbReference type="NCBI Taxonomy" id="3103831"/>
    <lineage>
        <taxon>Eukaryota</taxon>
        <taxon>Viridiplantae</taxon>
        <taxon>Streptophyta</taxon>
        <taxon>Embryophyta</taxon>
        <taxon>Tracheophyta</taxon>
        <taxon>Spermatophyta</taxon>
        <taxon>Magnoliopsida</taxon>
        <taxon>eudicotyledons</taxon>
        <taxon>Gunneridae</taxon>
        <taxon>Pentapetalae</taxon>
        <taxon>asterids</taxon>
        <taxon>campanulids</taxon>
        <taxon>Asterales</taxon>
        <taxon>Asteraceae</taxon>
        <taxon>Asteroideae</taxon>
        <taxon>Heliantheae alliance</taxon>
        <taxon>Madieae</taxon>
        <taxon>Madiinae</taxon>
        <taxon>Deinandra</taxon>
    </lineage>
</organism>
<evidence type="ECO:0000256" key="2">
    <source>
        <dbReference type="ARBA" id="ARBA00022670"/>
    </source>
</evidence>
<dbReference type="CDD" id="cd01647">
    <property type="entry name" value="RT_LTR"/>
    <property type="match status" value="1"/>
</dbReference>
<dbReference type="InterPro" id="IPR056924">
    <property type="entry name" value="SH3_Tf2-1"/>
</dbReference>
<evidence type="ECO:0000256" key="5">
    <source>
        <dbReference type="ARBA" id="ARBA00022722"/>
    </source>
</evidence>
<dbReference type="InterPro" id="IPR043128">
    <property type="entry name" value="Rev_trsase/Diguanyl_cyclase"/>
</dbReference>
<keyword evidence="14" id="KW-0238">DNA-binding</keyword>
<keyword evidence="15" id="KW-0233">DNA recombination</keyword>
<keyword evidence="2" id="KW-0645">Protease</keyword>
<feature type="region of interest" description="Disordered" evidence="16">
    <location>
        <begin position="1516"/>
        <end position="1547"/>
    </location>
</feature>
<dbReference type="GO" id="GO:0046872">
    <property type="term" value="F:metal ion binding"/>
    <property type="evidence" value="ECO:0007669"/>
    <property type="project" value="UniProtKB-KW"/>
</dbReference>
<feature type="compositionally biased region" description="Polar residues" evidence="16">
    <location>
        <begin position="318"/>
        <end position="330"/>
    </location>
</feature>
<dbReference type="InterPro" id="IPR043502">
    <property type="entry name" value="DNA/RNA_pol_sf"/>
</dbReference>
<dbReference type="Pfam" id="PF00078">
    <property type="entry name" value="RVT_1"/>
    <property type="match status" value="1"/>
</dbReference>
<dbReference type="CDD" id="cd00303">
    <property type="entry name" value="retropepsin_like"/>
    <property type="match status" value="1"/>
</dbReference>
<evidence type="ECO:0000256" key="15">
    <source>
        <dbReference type="ARBA" id="ARBA00023172"/>
    </source>
</evidence>
<keyword evidence="9" id="KW-0378">Hydrolase</keyword>
<dbReference type="GO" id="GO:0006310">
    <property type="term" value="P:DNA recombination"/>
    <property type="evidence" value="ECO:0007669"/>
    <property type="project" value="UniProtKB-KW"/>
</dbReference>
<dbReference type="Gene3D" id="1.10.340.70">
    <property type="match status" value="1"/>
</dbReference>
<evidence type="ECO:0000256" key="14">
    <source>
        <dbReference type="ARBA" id="ARBA00023125"/>
    </source>
</evidence>
<dbReference type="InterPro" id="IPR050951">
    <property type="entry name" value="Retrovirus_Pol_polyprotein"/>
</dbReference>
<evidence type="ECO:0000256" key="12">
    <source>
        <dbReference type="ARBA" id="ARBA00022918"/>
    </source>
</evidence>
<proteinExistence type="predicted"/>
<dbReference type="Gene3D" id="3.10.10.10">
    <property type="entry name" value="HIV Type 1 Reverse Transcriptase, subunit A, domain 1"/>
    <property type="match status" value="1"/>
</dbReference>
<feature type="region of interest" description="Disordered" evidence="16">
    <location>
        <begin position="318"/>
        <end position="357"/>
    </location>
</feature>
<dbReference type="FunFam" id="3.30.70.270:FF:000020">
    <property type="entry name" value="Transposon Tf2-6 polyprotein-like Protein"/>
    <property type="match status" value="1"/>
</dbReference>
<dbReference type="FunFam" id="3.10.10.10:FF:000007">
    <property type="entry name" value="Retrovirus-related Pol polyprotein from transposon 17.6-like Protein"/>
    <property type="match status" value="1"/>
</dbReference>
<evidence type="ECO:0000256" key="6">
    <source>
        <dbReference type="ARBA" id="ARBA00022723"/>
    </source>
</evidence>
<dbReference type="GO" id="GO:0004190">
    <property type="term" value="F:aspartic-type endopeptidase activity"/>
    <property type="evidence" value="ECO:0007669"/>
    <property type="project" value="UniProtKB-KW"/>
</dbReference>
<feature type="domain" description="Reverse transcriptase" evidence="18">
    <location>
        <begin position="661"/>
        <end position="840"/>
    </location>
</feature>
<dbReference type="InterPro" id="IPR000953">
    <property type="entry name" value="Chromo/chromo_shadow_dom"/>
</dbReference>
<dbReference type="Gene3D" id="3.30.70.270">
    <property type="match status" value="2"/>
</dbReference>
<evidence type="ECO:0000259" key="18">
    <source>
        <dbReference type="PROSITE" id="PS50878"/>
    </source>
</evidence>
<dbReference type="InterPro" id="IPR016197">
    <property type="entry name" value="Chromo-like_dom_sf"/>
</dbReference>
<dbReference type="Pfam" id="PF08284">
    <property type="entry name" value="RVP_2"/>
    <property type="match status" value="1"/>
</dbReference>
<dbReference type="CDD" id="cd09274">
    <property type="entry name" value="RNase_HI_RT_Ty3"/>
    <property type="match status" value="1"/>
</dbReference>
<dbReference type="InterPro" id="IPR036397">
    <property type="entry name" value="RNaseH_sf"/>
</dbReference>
<dbReference type="GO" id="GO:0004519">
    <property type="term" value="F:endonuclease activity"/>
    <property type="evidence" value="ECO:0007669"/>
    <property type="project" value="UniProtKB-KW"/>
</dbReference>
<sequence>MPPRRDPSPTNEPPPLTAKIDQLISATTAANSTATQNAAQLAALLKATENLANKISLQTDTNTMLSNHLQNLATKFTSHTSQTQTASSSSSTIPPIPPILAGLNQPSQSSGASVQNPSQSFPILIGQQPLNQLTHQPVTVTQPPNQPRSPKISLPLFDGSNPLDWIFQADNFFNYYNTPIAQRISLSVFYFTGEALSWYKHLATNEMLGTWATFKRELELRFGPSTYENHEATLFKLRQTTTVAEYQSEFEKISNRVNVLSPQTLKNCFISGLRRDIQNELAILKPLTLHQACALARLVEDKLGPQFKTKIPFTSKITTSATLPSPSNSATTTPLSKISSTTSSNNQSSLPFTRLTPEALQQRRRDGLCFRCPEKYFSGHKCSPPQFLLVVDNDDSDAMPPDPESSDQFTTTEPPQLLSLSDAAFFGLSSSQTLRVKGLIANHPVTILVDCGSTHNIIQPRIASLLSLPTQSIYPFFVMVGNGQHIQCSGYCPMVQLLVQNSKFSLPFFVIPVEGADVILGVAWLSTLGRLSADFSVPEITFTKDGQACTLTGDPLAQPASPSTLSTMIRQNAIASLHTLTYQHLNPTALLDQPVSHDDPQILTLLHDFHSLFEHNHTLPPNRPHDHHIPLLNDNQPVNVKPYRYPHFQKQIMTTLIQDMLKDGVIRPSQSPFSSPVLLVKKKDGTRRFCVDYRALNAVTVKDRFPIPTIDELLDELHGATVFSKIDLRSGYHQIRVAAADIHKTAFRTMDGHYEFLVMPFGLTNAPSTFQAAMNDIFRKVLRRFVLVFFDDILIYSPSKELHYLHLRHVFQTLVTHQFSAKPSKCVFAVSDVSFLGHRISSQGVAPEDDKIEAIQKWPQPTSLTALRAFLGLTGYYRRFVPHYAEVAAPLTDLLKNKSLVWSTLAQEAFLALKGHMEQLVTLALPDFTKVFDVTTDASGVAIGAVLSQDNRPIAFFSKKLGITMQGHSTYTKELYAITEAVKKWRQYLLGRKFRIFTDHHSLKHLLSQTIQTPEQQKWVTKLMGYDFEVHYKPGKENLVADALSRVDQPSVLSISHPSAPWLEEIRQYLREDTLGKELVANITSDPSSFPHHIFRDGLVYIHNRIWVPPLPQLRDQLLLEFHSSYLGGHAGIQATYRRLASVISWLGLKKDVTTFVRQCKVCQTTKISPHKPYGLLQPLPVPDNTWEAISMDFITKLPSSRGKTAIWVIVDRLSKFAHFVALPRHYTAVSLASLFLREIYKLHGLPKTIISDRDPIFISRFWKELFKQIGTTLHHSSAYHPQTDGQSELTAIDMTPFKALYGKEASAIHEYIPGTSNTASIDATLQEHDRVLSLLKASIAKAQSRMVKNANTKRMDQEFQVGDFVYLRLQPYRQQSVATRSNHKLSKRFYGPYKILERVGKLAYQLDLPAASRIHPVFHVSLLRKSFTKDTPPSTELRDFGSDFTISYLPQDVLQQRVNSEGVKEFLIQWEHKPLEESTWETESYMTNEYPYFNCHIEDNVVSQGDGIYISGHLTPSPIVQDPGPTEVASSGRPKRRTHVPSKLLD</sequence>
<dbReference type="EC" id="2.7.7.49" evidence="1"/>
<dbReference type="GO" id="GO:0003677">
    <property type="term" value="F:DNA binding"/>
    <property type="evidence" value="ECO:0007669"/>
    <property type="project" value="UniProtKB-KW"/>
</dbReference>
<keyword evidence="13" id="KW-0239">DNA-directed DNA polymerase</keyword>